<comment type="caution">
    <text evidence="2">The sequence shown here is derived from an EMBL/GenBank/DDBJ whole genome shotgun (WGS) entry which is preliminary data.</text>
</comment>
<dbReference type="AlphaFoldDB" id="A0A8H4RPV8"/>
<feature type="transmembrane region" description="Helical" evidence="1">
    <location>
        <begin position="38"/>
        <end position="55"/>
    </location>
</feature>
<evidence type="ECO:0000313" key="2">
    <source>
        <dbReference type="EMBL" id="KAF4633488.1"/>
    </source>
</evidence>
<gene>
    <name evidence="2" type="ORF">G7Y89_g4630</name>
</gene>
<organism evidence="2 3">
    <name type="scientific">Cudoniella acicularis</name>
    <dbReference type="NCBI Taxonomy" id="354080"/>
    <lineage>
        <taxon>Eukaryota</taxon>
        <taxon>Fungi</taxon>
        <taxon>Dikarya</taxon>
        <taxon>Ascomycota</taxon>
        <taxon>Pezizomycotina</taxon>
        <taxon>Leotiomycetes</taxon>
        <taxon>Helotiales</taxon>
        <taxon>Tricladiaceae</taxon>
        <taxon>Cudoniella</taxon>
    </lineage>
</organism>
<sequence length="279" mass="30793">MASTQLPMYPLLANALLFITVAVTIGDTSATSSLRLPIFILLLSITATIASTTASQVTRSIYAVFLVSNALGLCLQYLDVALLSRWSFEARGPTAAWGGLTPVQLLPRSKSKWPAAQKSRFAFAFYASEASRLPNSPWEVNHVPYFRASAPEWTPSRMAFLRGHLMRLVIAILVLNGLDLLSDVALPPGSPVMENENGTDEVSRGFIALFAGYHDLTVKKTVEKIVTTILIRIAMYEILDGLYSLLAFASVATRISEPRDWRPMFGSLFESWSVRQFWG</sequence>
<evidence type="ECO:0008006" key="4">
    <source>
        <dbReference type="Google" id="ProtNLM"/>
    </source>
</evidence>
<keyword evidence="1" id="KW-0812">Transmembrane</keyword>
<keyword evidence="1" id="KW-0472">Membrane</keyword>
<keyword evidence="1" id="KW-1133">Transmembrane helix</keyword>
<feature type="transmembrane region" description="Helical" evidence="1">
    <location>
        <begin position="61"/>
        <end position="83"/>
    </location>
</feature>
<dbReference type="Proteomes" id="UP000566819">
    <property type="component" value="Unassembled WGS sequence"/>
</dbReference>
<evidence type="ECO:0000313" key="3">
    <source>
        <dbReference type="Proteomes" id="UP000566819"/>
    </source>
</evidence>
<name>A0A8H4RPV8_9HELO</name>
<dbReference type="EMBL" id="JAAMPI010000255">
    <property type="protein sequence ID" value="KAF4633488.1"/>
    <property type="molecule type" value="Genomic_DNA"/>
</dbReference>
<proteinExistence type="predicted"/>
<protein>
    <recommendedName>
        <fullName evidence="4">Wax synthase domain-containing protein</fullName>
    </recommendedName>
</protein>
<keyword evidence="3" id="KW-1185">Reference proteome</keyword>
<reference evidence="2 3" key="1">
    <citation type="submission" date="2020-03" db="EMBL/GenBank/DDBJ databases">
        <title>Draft Genome Sequence of Cudoniella acicularis.</title>
        <authorList>
            <person name="Buettner E."/>
            <person name="Kellner H."/>
        </authorList>
    </citation>
    <scope>NUCLEOTIDE SEQUENCE [LARGE SCALE GENOMIC DNA]</scope>
    <source>
        <strain evidence="2 3">DSM 108380</strain>
    </source>
</reference>
<dbReference type="OrthoDB" id="1077582at2759"/>
<accession>A0A8H4RPV8</accession>
<feature type="transmembrane region" description="Helical" evidence="1">
    <location>
        <begin position="6"/>
        <end position="26"/>
    </location>
</feature>
<evidence type="ECO:0000256" key="1">
    <source>
        <dbReference type="SAM" id="Phobius"/>
    </source>
</evidence>